<accession>A0ABU0MXM9</accession>
<dbReference type="EMBL" id="JAUSWG010000002">
    <property type="protein sequence ID" value="MDQ0555383.1"/>
    <property type="molecule type" value="Genomic_DNA"/>
</dbReference>
<comment type="caution">
    <text evidence="1">The sequence shown here is derived from an EMBL/GenBank/DDBJ whole genome shotgun (WGS) entry which is preliminary data.</text>
</comment>
<keyword evidence="2" id="KW-1185">Reference proteome</keyword>
<evidence type="ECO:0000313" key="2">
    <source>
        <dbReference type="Proteomes" id="UP001232584"/>
    </source>
</evidence>
<protein>
    <submittedName>
        <fullName evidence="1">Uncharacterized protein</fullName>
    </submittedName>
</protein>
<reference evidence="1 2" key="1">
    <citation type="submission" date="2023-07" db="EMBL/GenBank/DDBJ databases">
        <title>Genomic Encyclopedia of Type Strains, Phase IV (KMG-IV): sequencing the most valuable type-strain genomes for metagenomic binning, comparative biology and taxonomic classification.</title>
        <authorList>
            <person name="Goeker M."/>
        </authorList>
    </citation>
    <scope>NUCLEOTIDE SEQUENCE [LARGE SCALE GENOMIC DNA]</scope>
    <source>
        <strain evidence="1 2">DSM 15049</strain>
    </source>
</reference>
<gene>
    <name evidence="1" type="ORF">QOZ92_000496</name>
</gene>
<name>A0ABU0MXM9_9FIRM</name>
<dbReference type="Proteomes" id="UP001232584">
    <property type="component" value="Unassembled WGS sequence"/>
</dbReference>
<evidence type="ECO:0000313" key="1">
    <source>
        <dbReference type="EMBL" id="MDQ0555383.1"/>
    </source>
</evidence>
<sequence length="127" mass="14611">MEVVDFFMNPLNGYSYDKLSKAIKIAINENELNIKDILKTDDEVINILKQSKNNEVIRLMKSLNSNVKVKINEDKYDIFIKGKTRLINPWVYVKGTVYTLSDLDSSIDIINCEAEKSMSKGVYIEIL</sequence>
<proteinExistence type="predicted"/>
<organism evidence="1 2">
    <name type="scientific">Paraclostridium ghonii</name>
    <dbReference type="NCBI Taxonomy" id="29358"/>
    <lineage>
        <taxon>Bacteria</taxon>
        <taxon>Bacillati</taxon>
        <taxon>Bacillota</taxon>
        <taxon>Clostridia</taxon>
        <taxon>Peptostreptococcales</taxon>
        <taxon>Peptostreptococcaceae</taxon>
        <taxon>Paraclostridium</taxon>
    </lineage>
</organism>